<dbReference type="Proteomes" id="UP000190080">
    <property type="component" value="Unassembled WGS sequence"/>
</dbReference>
<proteinExistence type="predicted"/>
<organism evidence="1 2">
    <name type="scientific">Clostridium oryzae</name>
    <dbReference type="NCBI Taxonomy" id="1450648"/>
    <lineage>
        <taxon>Bacteria</taxon>
        <taxon>Bacillati</taxon>
        <taxon>Bacillota</taxon>
        <taxon>Clostridia</taxon>
        <taxon>Eubacteriales</taxon>
        <taxon>Clostridiaceae</taxon>
        <taxon>Clostridium</taxon>
    </lineage>
</organism>
<gene>
    <name evidence="1" type="ORF">CLORY_42170</name>
</gene>
<dbReference type="EMBL" id="MZGV01000092">
    <property type="protein sequence ID" value="OPJ56664.1"/>
    <property type="molecule type" value="Genomic_DNA"/>
</dbReference>
<evidence type="ECO:0000313" key="2">
    <source>
        <dbReference type="Proteomes" id="UP000190080"/>
    </source>
</evidence>
<sequence>MKKSKKKITITIDMNELMLNRRKFTTSEISRGTGVHKAKKGKGSYTRKNKYKNDTYSCGYFTDYFYPSMSVTTSVFLYSTGTINS</sequence>
<accession>A0A1V4I9V7</accession>
<evidence type="ECO:0000313" key="1">
    <source>
        <dbReference type="EMBL" id="OPJ56664.1"/>
    </source>
</evidence>
<comment type="caution">
    <text evidence="1">The sequence shown here is derived from an EMBL/GenBank/DDBJ whole genome shotgun (WGS) entry which is preliminary data.</text>
</comment>
<dbReference type="STRING" id="1450648.CLORY_42170"/>
<keyword evidence="2" id="KW-1185">Reference proteome</keyword>
<dbReference type="RefSeq" id="WP_242954480.1">
    <property type="nucleotide sequence ID" value="NZ_MZGV01000092.1"/>
</dbReference>
<name>A0A1V4I9V7_9CLOT</name>
<protein>
    <submittedName>
        <fullName evidence="1">Uncharacterized protein</fullName>
    </submittedName>
</protein>
<dbReference type="AlphaFoldDB" id="A0A1V4I9V7"/>
<reference evidence="1 2" key="1">
    <citation type="submission" date="2017-03" db="EMBL/GenBank/DDBJ databases">
        <title>Genome sequence of Clostridium oryzae DSM 28571.</title>
        <authorList>
            <person name="Poehlein A."/>
            <person name="Daniel R."/>
        </authorList>
    </citation>
    <scope>NUCLEOTIDE SEQUENCE [LARGE SCALE GENOMIC DNA]</scope>
    <source>
        <strain evidence="1 2">DSM 28571</strain>
    </source>
</reference>